<accession>A0A7Y4P3M6</accession>
<protein>
    <recommendedName>
        <fullName evidence="4">Glycine zipper 2TM domain-containing protein</fullName>
    </recommendedName>
</protein>
<keyword evidence="1" id="KW-0732">Signal</keyword>
<dbReference type="PROSITE" id="PS51257">
    <property type="entry name" value="PROKAR_LIPOPROTEIN"/>
    <property type="match status" value="1"/>
</dbReference>
<dbReference type="EMBL" id="JABGBO010000001">
    <property type="protein sequence ID" value="NOL48616.1"/>
    <property type="molecule type" value="Genomic_DNA"/>
</dbReference>
<name>A0A7Y4P3M6_9BURK</name>
<evidence type="ECO:0008006" key="4">
    <source>
        <dbReference type="Google" id="ProtNLM"/>
    </source>
</evidence>
<proteinExistence type="predicted"/>
<keyword evidence="3" id="KW-1185">Reference proteome</keyword>
<reference evidence="2 3" key="1">
    <citation type="submission" date="2020-05" db="EMBL/GenBank/DDBJ databases">
        <authorList>
            <person name="Niu N."/>
        </authorList>
    </citation>
    <scope>NUCLEOTIDE SEQUENCE [LARGE SCALE GENOMIC DNA]</scope>
    <source>
        <strain evidence="2 3">LMG10982</strain>
    </source>
</reference>
<sequence>MKSKLLSVLLTAAFLTACQSGQVINPQTVAQIQRHVTTQDQIVATFGEPDEVFVNTKMGTRTLIYRYKDSNEGLRTVAAIAGGAAGALLGSQIGGGSARYYTGAAGGAAGAAAAGAMITTREKNQALTVVVSLRTGRVIDYNYVEHNTKKAGLRPSSGPSSTLN</sequence>
<gene>
    <name evidence="2" type="ORF">HKX40_00485</name>
</gene>
<dbReference type="RefSeq" id="WP_171587606.1">
    <property type="nucleotide sequence ID" value="NZ_JABGBO010000001.1"/>
</dbReference>
<evidence type="ECO:0000256" key="1">
    <source>
        <dbReference type="SAM" id="SignalP"/>
    </source>
</evidence>
<feature type="chain" id="PRO_5030529672" description="Glycine zipper 2TM domain-containing protein" evidence="1">
    <location>
        <begin position="18"/>
        <end position="164"/>
    </location>
</feature>
<feature type="signal peptide" evidence="1">
    <location>
        <begin position="1"/>
        <end position="17"/>
    </location>
</feature>
<comment type="caution">
    <text evidence="2">The sequence shown here is derived from an EMBL/GenBank/DDBJ whole genome shotgun (WGS) entry which is preliminary data.</text>
</comment>
<organism evidence="2 3">
    <name type="scientific">Pelistega europaea</name>
    <dbReference type="NCBI Taxonomy" id="106147"/>
    <lineage>
        <taxon>Bacteria</taxon>
        <taxon>Pseudomonadati</taxon>
        <taxon>Pseudomonadota</taxon>
        <taxon>Betaproteobacteria</taxon>
        <taxon>Burkholderiales</taxon>
        <taxon>Alcaligenaceae</taxon>
        <taxon>Pelistega</taxon>
    </lineage>
</organism>
<evidence type="ECO:0000313" key="3">
    <source>
        <dbReference type="Proteomes" id="UP000541421"/>
    </source>
</evidence>
<dbReference type="Proteomes" id="UP000541421">
    <property type="component" value="Unassembled WGS sequence"/>
</dbReference>
<evidence type="ECO:0000313" key="2">
    <source>
        <dbReference type="EMBL" id="NOL48616.1"/>
    </source>
</evidence>
<dbReference type="AlphaFoldDB" id="A0A7Y4P3M6"/>